<reference evidence="4" key="1">
    <citation type="submission" date="2021-03" db="EMBL/GenBank/DDBJ databases">
        <title>Draft genome sequence of rust myrtle Austropuccinia psidii MF-1, a brazilian biotype.</title>
        <authorList>
            <person name="Quecine M.C."/>
            <person name="Pachon D.M.R."/>
            <person name="Bonatelli M.L."/>
            <person name="Correr F.H."/>
            <person name="Franceschini L.M."/>
            <person name="Leite T.F."/>
            <person name="Margarido G.R.A."/>
            <person name="Almeida C.A."/>
            <person name="Ferrarezi J.A."/>
            <person name="Labate C.A."/>
        </authorList>
    </citation>
    <scope>NUCLEOTIDE SEQUENCE</scope>
    <source>
        <strain evidence="4">MF-1</strain>
    </source>
</reference>
<keyword evidence="2" id="KW-0732">Signal</keyword>
<gene>
    <name evidence="4" type="ORF">O181_042217</name>
</gene>
<sequence>MMIFLLAQVVLCLLAIWSSEAGLLSSPTRNTKLSNRQLSPLRQKRAILHHSAYSRNRDLPSDWLKSSRVVPTETDDSTQHKSKSRSPDQTSYHYPKNTSMGSSDIQTWLDQHNAYRARYGAEELTWSESLVETAKRVTDSCVFEHTQNDQYGENIAAGQTSIKEVVAGWVGGPNEKSAYDPQNPTPSHFTQVVWLSTKEVGCYMTTCDHVSQADLPQSPVQFWACDYNPPGNVMGEFASNVKVD</sequence>
<organism evidence="4 5">
    <name type="scientific">Austropuccinia psidii MF-1</name>
    <dbReference type="NCBI Taxonomy" id="1389203"/>
    <lineage>
        <taxon>Eukaryota</taxon>
        <taxon>Fungi</taxon>
        <taxon>Dikarya</taxon>
        <taxon>Basidiomycota</taxon>
        <taxon>Pucciniomycotina</taxon>
        <taxon>Pucciniomycetes</taxon>
        <taxon>Pucciniales</taxon>
        <taxon>Sphaerophragmiaceae</taxon>
        <taxon>Austropuccinia</taxon>
    </lineage>
</organism>
<evidence type="ECO:0000259" key="3">
    <source>
        <dbReference type="SMART" id="SM00198"/>
    </source>
</evidence>
<evidence type="ECO:0000313" key="5">
    <source>
        <dbReference type="Proteomes" id="UP000765509"/>
    </source>
</evidence>
<protein>
    <recommendedName>
        <fullName evidence="3">SCP domain-containing protein</fullName>
    </recommendedName>
</protein>
<feature type="domain" description="SCP" evidence="3">
    <location>
        <begin position="103"/>
        <end position="235"/>
    </location>
</feature>
<dbReference type="SMART" id="SM00198">
    <property type="entry name" value="SCP"/>
    <property type="match status" value="1"/>
</dbReference>
<evidence type="ECO:0000256" key="2">
    <source>
        <dbReference type="SAM" id="SignalP"/>
    </source>
</evidence>
<comment type="caution">
    <text evidence="4">The sequence shown here is derived from an EMBL/GenBank/DDBJ whole genome shotgun (WGS) entry which is preliminary data.</text>
</comment>
<accession>A0A9Q3DMD2</accession>
<evidence type="ECO:0000256" key="1">
    <source>
        <dbReference type="SAM" id="MobiDB-lite"/>
    </source>
</evidence>
<dbReference type="SUPFAM" id="SSF55797">
    <property type="entry name" value="PR-1-like"/>
    <property type="match status" value="1"/>
</dbReference>
<dbReference type="AlphaFoldDB" id="A0A9Q3DMD2"/>
<name>A0A9Q3DMD2_9BASI</name>
<feature type="signal peptide" evidence="2">
    <location>
        <begin position="1"/>
        <end position="21"/>
    </location>
</feature>
<dbReference type="PRINTS" id="PR00837">
    <property type="entry name" value="V5TPXLIKE"/>
</dbReference>
<feature type="region of interest" description="Disordered" evidence="1">
    <location>
        <begin position="64"/>
        <end position="99"/>
    </location>
</feature>
<dbReference type="PANTHER" id="PTHR10334">
    <property type="entry name" value="CYSTEINE-RICH SECRETORY PROTEIN-RELATED"/>
    <property type="match status" value="1"/>
</dbReference>
<dbReference type="InterPro" id="IPR001283">
    <property type="entry name" value="CRISP-related"/>
</dbReference>
<dbReference type="Proteomes" id="UP000765509">
    <property type="component" value="Unassembled WGS sequence"/>
</dbReference>
<keyword evidence="5" id="KW-1185">Reference proteome</keyword>
<dbReference type="Pfam" id="PF00188">
    <property type="entry name" value="CAP"/>
    <property type="match status" value="1"/>
</dbReference>
<feature type="compositionally biased region" description="Polar residues" evidence="1">
    <location>
        <begin position="87"/>
        <end position="99"/>
    </location>
</feature>
<proteinExistence type="predicted"/>
<dbReference type="Gene3D" id="3.40.33.10">
    <property type="entry name" value="CAP"/>
    <property type="match status" value="1"/>
</dbReference>
<dbReference type="OrthoDB" id="2505037at2759"/>
<dbReference type="EMBL" id="AVOT02016858">
    <property type="protein sequence ID" value="MBW0502502.1"/>
    <property type="molecule type" value="Genomic_DNA"/>
</dbReference>
<evidence type="ECO:0000313" key="4">
    <source>
        <dbReference type="EMBL" id="MBW0502502.1"/>
    </source>
</evidence>
<dbReference type="InterPro" id="IPR014044">
    <property type="entry name" value="CAP_dom"/>
</dbReference>
<dbReference type="InterPro" id="IPR035940">
    <property type="entry name" value="CAP_sf"/>
</dbReference>
<feature type="chain" id="PRO_5040239279" description="SCP domain-containing protein" evidence="2">
    <location>
        <begin position="22"/>
        <end position="244"/>
    </location>
</feature>